<name>A0AAD4ILP3_PERFH</name>
<sequence length="105" mass="11730">MVRRIAVGASGRRLLFFGVRQNALFCSSWLPDSGELRYDLVGYTPDYLFLLQTILRSDPQGAVNFALMMSQMEGVIPGILLSLKGREYSLTATPSRSRITQISQN</sequence>
<protein>
    <submittedName>
        <fullName evidence="1">Clathrin</fullName>
    </submittedName>
</protein>
<evidence type="ECO:0000313" key="1">
    <source>
        <dbReference type="EMBL" id="KAH6754995.1"/>
    </source>
</evidence>
<accession>A0AAD4ILP3</accession>
<evidence type="ECO:0000313" key="2">
    <source>
        <dbReference type="Proteomes" id="UP001190926"/>
    </source>
</evidence>
<dbReference type="AlphaFoldDB" id="A0AAD4ILP3"/>
<reference evidence="1 2" key="1">
    <citation type="journal article" date="2021" name="Nat. Commun.">
        <title>Incipient diploidization of the medicinal plant Perilla within 10,000 years.</title>
        <authorList>
            <person name="Zhang Y."/>
            <person name="Shen Q."/>
            <person name="Leng L."/>
            <person name="Zhang D."/>
            <person name="Chen S."/>
            <person name="Shi Y."/>
            <person name="Ning Z."/>
            <person name="Chen S."/>
        </authorList>
    </citation>
    <scope>NUCLEOTIDE SEQUENCE [LARGE SCALE GENOMIC DNA]</scope>
    <source>
        <strain evidence="2">cv. PC099</strain>
    </source>
</reference>
<organism evidence="1 2">
    <name type="scientific">Perilla frutescens var. hirtella</name>
    <name type="common">Perilla citriodora</name>
    <name type="synonym">Perilla setoyensis</name>
    <dbReference type="NCBI Taxonomy" id="608512"/>
    <lineage>
        <taxon>Eukaryota</taxon>
        <taxon>Viridiplantae</taxon>
        <taxon>Streptophyta</taxon>
        <taxon>Embryophyta</taxon>
        <taxon>Tracheophyta</taxon>
        <taxon>Spermatophyta</taxon>
        <taxon>Magnoliopsida</taxon>
        <taxon>eudicotyledons</taxon>
        <taxon>Gunneridae</taxon>
        <taxon>Pentapetalae</taxon>
        <taxon>asterids</taxon>
        <taxon>lamiids</taxon>
        <taxon>Lamiales</taxon>
        <taxon>Lamiaceae</taxon>
        <taxon>Nepetoideae</taxon>
        <taxon>Elsholtzieae</taxon>
        <taxon>Perilla</taxon>
    </lineage>
</organism>
<proteinExistence type="predicted"/>
<dbReference type="Proteomes" id="UP001190926">
    <property type="component" value="Unassembled WGS sequence"/>
</dbReference>
<gene>
    <name evidence="1" type="ORF">C2S53_019039</name>
</gene>
<keyword evidence="2" id="KW-1185">Reference proteome</keyword>
<comment type="caution">
    <text evidence="1">The sequence shown here is derived from an EMBL/GenBank/DDBJ whole genome shotgun (WGS) entry which is preliminary data.</text>
</comment>
<dbReference type="EMBL" id="SDAM02029654">
    <property type="protein sequence ID" value="KAH6754995.1"/>
    <property type="molecule type" value="Genomic_DNA"/>
</dbReference>